<evidence type="ECO:0000313" key="11">
    <source>
        <dbReference type="EMBL" id="KAK8387570.1"/>
    </source>
</evidence>
<accession>A0AAW0TLN2</accession>
<dbReference type="InterPro" id="IPR003000">
    <property type="entry name" value="Sirtuin"/>
</dbReference>
<dbReference type="InterPro" id="IPR029035">
    <property type="entry name" value="DHS-like_NAD/FAD-binding_dom"/>
</dbReference>
<feature type="compositionally biased region" description="Low complexity" evidence="9">
    <location>
        <begin position="63"/>
        <end position="80"/>
    </location>
</feature>
<keyword evidence="2" id="KW-0808">Transferase</keyword>
<keyword evidence="5" id="KW-0520">NAD</keyword>
<dbReference type="Pfam" id="PF02146">
    <property type="entry name" value="SIR2"/>
    <property type="match status" value="1"/>
</dbReference>
<feature type="binding site" evidence="8">
    <location>
        <position position="316"/>
    </location>
    <ligand>
        <name>Zn(2+)</name>
        <dbReference type="ChEBI" id="CHEBI:29105"/>
    </ligand>
</feature>
<feature type="compositionally biased region" description="Acidic residues" evidence="9">
    <location>
        <begin position="110"/>
        <end position="139"/>
    </location>
</feature>
<evidence type="ECO:0000256" key="9">
    <source>
        <dbReference type="SAM" id="MobiDB-lite"/>
    </source>
</evidence>
<dbReference type="GO" id="GO:0070403">
    <property type="term" value="F:NAD+ binding"/>
    <property type="evidence" value="ECO:0007669"/>
    <property type="project" value="InterPro"/>
</dbReference>
<feature type="domain" description="Deacetylase sirtuin-type" evidence="10">
    <location>
        <begin position="165"/>
        <end position="435"/>
    </location>
</feature>
<comment type="catalytic activity">
    <reaction evidence="6">
        <text>N(6)-hexadecanoyl-L-lysyl-[protein] + NAD(+) + H2O = 2''-O-hexadecanoyl-ADP-D-ribose + nicotinamide + L-lysyl-[protein]</text>
        <dbReference type="Rhea" id="RHEA:70563"/>
        <dbReference type="Rhea" id="RHEA-COMP:9752"/>
        <dbReference type="Rhea" id="RHEA-COMP:14175"/>
        <dbReference type="ChEBI" id="CHEBI:15377"/>
        <dbReference type="ChEBI" id="CHEBI:17154"/>
        <dbReference type="ChEBI" id="CHEBI:29969"/>
        <dbReference type="ChEBI" id="CHEBI:57540"/>
        <dbReference type="ChEBI" id="CHEBI:138936"/>
        <dbReference type="ChEBI" id="CHEBI:189673"/>
    </reaction>
    <physiologicalReaction direction="left-to-right" evidence="6">
        <dbReference type="Rhea" id="RHEA:70564"/>
    </physiologicalReaction>
</comment>
<dbReference type="PANTHER" id="PTHR11085:SF6">
    <property type="entry name" value="NAD-DEPENDENT PROTEIN DEACETYLASE SIRTUIN-2"/>
    <property type="match status" value="1"/>
</dbReference>
<organism evidence="11 12">
    <name type="scientific">Scylla paramamosain</name>
    <name type="common">Mud crab</name>
    <dbReference type="NCBI Taxonomy" id="85552"/>
    <lineage>
        <taxon>Eukaryota</taxon>
        <taxon>Metazoa</taxon>
        <taxon>Ecdysozoa</taxon>
        <taxon>Arthropoda</taxon>
        <taxon>Crustacea</taxon>
        <taxon>Multicrustacea</taxon>
        <taxon>Malacostraca</taxon>
        <taxon>Eumalacostraca</taxon>
        <taxon>Eucarida</taxon>
        <taxon>Decapoda</taxon>
        <taxon>Pleocyemata</taxon>
        <taxon>Brachyura</taxon>
        <taxon>Eubrachyura</taxon>
        <taxon>Portunoidea</taxon>
        <taxon>Portunidae</taxon>
        <taxon>Portuninae</taxon>
        <taxon>Scylla</taxon>
    </lineage>
</organism>
<keyword evidence="12" id="KW-1185">Reference proteome</keyword>
<keyword evidence="3 8" id="KW-0479">Metal-binding</keyword>
<comment type="catalytic activity">
    <reaction evidence="7">
        <text>N(6)-tetradecanoyl-L-lysyl-[protein] + NAD(+) + H2O = 2''-O-tetradecanoyl-ADP-D-ribose + nicotinamide + L-lysyl-[protein]</text>
        <dbReference type="Rhea" id="RHEA:70567"/>
        <dbReference type="Rhea" id="RHEA-COMP:9752"/>
        <dbReference type="Rhea" id="RHEA-COMP:15437"/>
        <dbReference type="ChEBI" id="CHEBI:15377"/>
        <dbReference type="ChEBI" id="CHEBI:17154"/>
        <dbReference type="ChEBI" id="CHEBI:29969"/>
        <dbReference type="ChEBI" id="CHEBI:57540"/>
        <dbReference type="ChEBI" id="CHEBI:141129"/>
        <dbReference type="ChEBI" id="CHEBI:189674"/>
    </reaction>
    <physiologicalReaction direction="left-to-right" evidence="7">
        <dbReference type="Rhea" id="RHEA:70568"/>
    </physiologicalReaction>
</comment>
<evidence type="ECO:0000256" key="3">
    <source>
        <dbReference type="ARBA" id="ARBA00022723"/>
    </source>
</evidence>
<gene>
    <name evidence="11" type="ORF">O3P69_018246</name>
</gene>
<evidence type="ECO:0000256" key="8">
    <source>
        <dbReference type="PROSITE-ProRule" id="PRU00236"/>
    </source>
</evidence>
<feature type="binding site" evidence="8">
    <location>
        <position position="295"/>
    </location>
    <ligand>
        <name>Zn(2+)</name>
        <dbReference type="ChEBI" id="CHEBI:29105"/>
    </ligand>
</feature>
<dbReference type="InterPro" id="IPR026591">
    <property type="entry name" value="Sirtuin_cat_small_dom_sf"/>
</dbReference>
<feature type="compositionally biased region" description="Pro residues" evidence="9">
    <location>
        <begin position="43"/>
        <end position="55"/>
    </location>
</feature>
<proteinExistence type="predicted"/>
<dbReference type="CDD" id="cd01408">
    <property type="entry name" value="SIRT1"/>
    <property type="match status" value="1"/>
</dbReference>
<feature type="compositionally biased region" description="Basic and acidic residues" evidence="9">
    <location>
        <begin position="81"/>
        <end position="99"/>
    </location>
</feature>
<dbReference type="InterPro" id="IPR026590">
    <property type="entry name" value="Ssirtuin_cat_dom"/>
</dbReference>
<evidence type="ECO:0000256" key="4">
    <source>
        <dbReference type="ARBA" id="ARBA00022833"/>
    </source>
</evidence>
<comment type="caution">
    <text evidence="11">The sequence shown here is derived from an EMBL/GenBank/DDBJ whole genome shotgun (WGS) entry which is preliminary data.</text>
</comment>
<dbReference type="GO" id="GO:0005634">
    <property type="term" value="C:nucleus"/>
    <property type="evidence" value="ECO:0007669"/>
    <property type="project" value="TreeGrafter"/>
</dbReference>
<evidence type="ECO:0000259" key="10">
    <source>
        <dbReference type="PROSITE" id="PS50305"/>
    </source>
</evidence>
<dbReference type="AlphaFoldDB" id="A0AAW0TLN2"/>
<dbReference type="InterPro" id="IPR050134">
    <property type="entry name" value="NAD-dep_sirtuin_deacylases"/>
</dbReference>
<name>A0AAW0TLN2_SCYPA</name>
<keyword evidence="4 8" id="KW-0862">Zinc</keyword>
<dbReference type="Gene3D" id="3.40.50.1220">
    <property type="entry name" value="TPP-binding domain"/>
    <property type="match status" value="1"/>
</dbReference>
<evidence type="ECO:0000256" key="5">
    <source>
        <dbReference type="ARBA" id="ARBA00023027"/>
    </source>
</evidence>
<dbReference type="GO" id="GO:0046872">
    <property type="term" value="F:metal ion binding"/>
    <property type="evidence" value="ECO:0007669"/>
    <property type="project" value="UniProtKB-KW"/>
</dbReference>
<feature type="binding site" evidence="8">
    <location>
        <position position="292"/>
    </location>
    <ligand>
        <name>Zn(2+)</name>
        <dbReference type="ChEBI" id="CHEBI:29105"/>
    </ligand>
</feature>
<evidence type="ECO:0000256" key="2">
    <source>
        <dbReference type="ARBA" id="ARBA00022679"/>
    </source>
</evidence>
<dbReference type="PROSITE" id="PS50305">
    <property type="entry name" value="SIRTUIN"/>
    <property type="match status" value="1"/>
</dbReference>
<feature type="active site" description="Proton acceptor" evidence="8">
    <location>
        <position position="284"/>
    </location>
</feature>
<feature type="compositionally biased region" description="Gly residues" evidence="9">
    <location>
        <begin position="1"/>
        <end position="10"/>
    </location>
</feature>
<evidence type="ECO:0000256" key="1">
    <source>
        <dbReference type="ARBA" id="ARBA00001947"/>
    </source>
</evidence>
<dbReference type="GO" id="GO:0017136">
    <property type="term" value="F:histone deacetylase activity, NAD-dependent"/>
    <property type="evidence" value="ECO:0007669"/>
    <property type="project" value="TreeGrafter"/>
</dbReference>
<dbReference type="EMBL" id="JARAKH010000030">
    <property type="protein sequence ID" value="KAK8387570.1"/>
    <property type="molecule type" value="Genomic_DNA"/>
</dbReference>
<evidence type="ECO:0000313" key="12">
    <source>
        <dbReference type="Proteomes" id="UP001487740"/>
    </source>
</evidence>
<dbReference type="Gene3D" id="3.30.1600.10">
    <property type="entry name" value="SIR2/SIRT2 'Small Domain"/>
    <property type="match status" value="1"/>
</dbReference>
<dbReference type="PANTHER" id="PTHR11085">
    <property type="entry name" value="NAD-DEPENDENT PROTEIN DEACYLASE SIRTUIN-5, MITOCHONDRIAL-RELATED"/>
    <property type="match status" value="1"/>
</dbReference>
<dbReference type="Proteomes" id="UP001487740">
    <property type="component" value="Unassembled WGS sequence"/>
</dbReference>
<comment type="cofactor">
    <cofactor evidence="1">
        <name>Zn(2+)</name>
        <dbReference type="ChEBI" id="CHEBI:29105"/>
    </cofactor>
</comment>
<feature type="binding site" evidence="8">
    <location>
        <position position="319"/>
    </location>
    <ligand>
        <name>Zn(2+)</name>
        <dbReference type="ChEBI" id="CHEBI:29105"/>
    </ligand>
</feature>
<sequence>MRGAGIGGALGDMLSQIPSIRFPPLLSKRQTDRPPAGYLTSPSPSPAQHPTPSPPGVMADSQAAVTEAAVAGEAAAPVKAPETDTPKPGEGGTKSKEFEGAIGGMRDPSNVEEEESDEEEYDDEDLEDDDEDEDEDDEDHEGFMSMLQNFIMNKLDLSDHGEVEKVLEEVTVEGVVKYIKSGKCKNIITMAGAGISTSAGIPDFQKYNLPFPEAIFDIEFFKSNPKPFFVLAKDLYPGAFNPTPSHWFIRLLHEKGILLRHYTQNIDTLEHIAGLPAEKVVEAHGTFRTSHCIACRKEYSQDWMKEEIFKDNIPTCEECSGLVKPDIVFFRESLPTRFFQLMQTDFPKCDLLLILGTSLTVQPFAMLINNVPSSCPRLLINREKAGAMDPMMAMLQGMLSSSGLALDSPRNIRDVALLGDCDDGCVKLVDMLGWKEDYEKLFTPPKKAEKTEE</sequence>
<feature type="region of interest" description="Disordered" evidence="9">
    <location>
        <begin position="1"/>
        <end position="139"/>
    </location>
</feature>
<evidence type="ECO:0000256" key="6">
    <source>
        <dbReference type="ARBA" id="ARBA00048378"/>
    </source>
</evidence>
<reference evidence="11 12" key="1">
    <citation type="submission" date="2023-03" db="EMBL/GenBank/DDBJ databases">
        <title>High-quality genome of Scylla paramamosain provides insights in environmental adaptation.</title>
        <authorList>
            <person name="Zhang L."/>
        </authorList>
    </citation>
    <scope>NUCLEOTIDE SEQUENCE [LARGE SCALE GENOMIC DNA]</scope>
    <source>
        <strain evidence="11">LZ_2023a</strain>
        <tissue evidence="11">Muscle</tissue>
    </source>
</reference>
<protein>
    <recommendedName>
        <fullName evidence="10">Deacetylase sirtuin-type domain-containing protein</fullName>
    </recommendedName>
</protein>
<dbReference type="SUPFAM" id="SSF52467">
    <property type="entry name" value="DHS-like NAD/FAD-binding domain"/>
    <property type="match status" value="1"/>
</dbReference>
<evidence type="ECO:0000256" key="7">
    <source>
        <dbReference type="ARBA" id="ARBA00048905"/>
    </source>
</evidence>